<sequence length="95" mass="10386">MKNALQYGVLIVCAVAFLMAGLGLSFGTPAYTDMDDYMLAHGQEETGSNNIVTGVVFDYRGFDTLGEATVLFTVVLGAGLVFRRLGKKEDEYEYE</sequence>
<feature type="transmembrane region" description="Helical" evidence="1">
    <location>
        <begin position="64"/>
        <end position="82"/>
    </location>
</feature>
<keyword evidence="4" id="KW-1185">Reference proteome</keyword>
<evidence type="ECO:0000313" key="3">
    <source>
        <dbReference type="EMBL" id="WAI01473.1"/>
    </source>
</evidence>
<keyword evidence="1" id="KW-0812">Transmembrane</keyword>
<proteinExistence type="predicted"/>
<dbReference type="RefSeq" id="WP_268186707.1">
    <property type="nucleotide sequence ID" value="NZ_CP113361.1"/>
</dbReference>
<feature type="transmembrane region" description="Helical" evidence="1">
    <location>
        <begin position="7"/>
        <end position="28"/>
    </location>
</feature>
<dbReference type="PANTHER" id="PTHR43373">
    <property type="entry name" value="NA(+)/H(+) ANTIPORTER SUBUNIT"/>
    <property type="match status" value="1"/>
</dbReference>
<keyword evidence="1" id="KW-0472">Membrane</keyword>
<dbReference type="GeneID" id="76833629"/>
<organism evidence="3 4">
    <name type="scientific">Methanogenium organophilum</name>
    <dbReference type="NCBI Taxonomy" id="2199"/>
    <lineage>
        <taxon>Archaea</taxon>
        <taxon>Methanobacteriati</taxon>
        <taxon>Methanobacteriota</taxon>
        <taxon>Stenosarchaea group</taxon>
        <taxon>Methanomicrobia</taxon>
        <taxon>Methanomicrobiales</taxon>
        <taxon>Methanomicrobiaceae</taxon>
        <taxon>Methanogenium</taxon>
    </lineage>
</organism>
<dbReference type="InterPro" id="IPR046806">
    <property type="entry name" value="MrpA_C/MbhE"/>
</dbReference>
<dbReference type="InterPro" id="IPR050616">
    <property type="entry name" value="CPA3_Na-H_Antiporter_A"/>
</dbReference>
<feature type="domain" description="MrpA C-terminal/MbhE" evidence="2">
    <location>
        <begin position="14"/>
        <end position="85"/>
    </location>
</feature>
<dbReference type="KEGG" id="mou:OU421_00965"/>
<dbReference type="Pfam" id="PF20501">
    <property type="entry name" value="MbhE"/>
    <property type="match status" value="1"/>
</dbReference>
<keyword evidence="1" id="KW-1133">Transmembrane helix</keyword>
<reference evidence="3" key="1">
    <citation type="submission" date="2022-11" db="EMBL/GenBank/DDBJ databases">
        <title>Complete genome sequence of Methanogenium organophilum DSM 3596.</title>
        <authorList>
            <person name="Chen S.-C."/>
            <person name="Lai S.-J."/>
            <person name="You Y.-T."/>
        </authorList>
    </citation>
    <scope>NUCLEOTIDE SEQUENCE</scope>
    <source>
        <strain evidence="3">DSM 3596</strain>
    </source>
</reference>
<evidence type="ECO:0000259" key="2">
    <source>
        <dbReference type="Pfam" id="PF20501"/>
    </source>
</evidence>
<accession>A0A9X9S475</accession>
<dbReference type="PANTHER" id="PTHR43373:SF1">
    <property type="entry name" value="NA(+)_H(+) ANTIPORTER SUBUNIT A"/>
    <property type="match status" value="1"/>
</dbReference>
<dbReference type="EMBL" id="CP113361">
    <property type="protein sequence ID" value="WAI01473.1"/>
    <property type="molecule type" value="Genomic_DNA"/>
</dbReference>
<name>A0A9X9S475_METOG</name>
<dbReference type="Proteomes" id="UP001163096">
    <property type="component" value="Chromosome"/>
</dbReference>
<protein>
    <recommendedName>
        <fullName evidence="2">MrpA C-terminal/MbhE domain-containing protein</fullName>
    </recommendedName>
</protein>
<dbReference type="AlphaFoldDB" id="A0A9X9S475"/>
<evidence type="ECO:0000313" key="4">
    <source>
        <dbReference type="Proteomes" id="UP001163096"/>
    </source>
</evidence>
<gene>
    <name evidence="3" type="ORF">OU421_00965</name>
</gene>
<evidence type="ECO:0000256" key="1">
    <source>
        <dbReference type="SAM" id="Phobius"/>
    </source>
</evidence>